<dbReference type="Proteomes" id="UP000198915">
    <property type="component" value="Unassembled WGS sequence"/>
</dbReference>
<evidence type="ECO:0000256" key="1">
    <source>
        <dbReference type="PIRNR" id="PIRNR037226"/>
    </source>
</evidence>
<dbReference type="NCBIfam" id="TIGR01891">
    <property type="entry name" value="amidohydrolases"/>
    <property type="match status" value="1"/>
</dbReference>
<dbReference type="RefSeq" id="WP_092266317.1">
    <property type="nucleotide sequence ID" value="NZ_BJOE01000044.1"/>
</dbReference>
<dbReference type="Gene3D" id="3.30.70.360">
    <property type="match status" value="1"/>
</dbReference>
<dbReference type="InterPro" id="IPR011650">
    <property type="entry name" value="Peptidase_M20_dimer"/>
</dbReference>
<dbReference type="CDD" id="cd03887">
    <property type="entry name" value="M20_Acy1L2"/>
    <property type="match status" value="1"/>
</dbReference>
<feature type="domain" description="Peptidase M20 dimerisation" evidence="2">
    <location>
        <begin position="174"/>
        <end position="262"/>
    </location>
</feature>
<dbReference type="Gene3D" id="3.40.630.10">
    <property type="entry name" value="Zn peptidases"/>
    <property type="match status" value="1"/>
</dbReference>
<dbReference type="FunFam" id="3.30.70.360:FF:000004">
    <property type="entry name" value="Peptidase M20 domain-containing protein 2"/>
    <property type="match status" value="1"/>
</dbReference>
<evidence type="ECO:0000313" key="3">
    <source>
        <dbReference type="EMBL" id="SFI89176.1"/>
    </source>
</evidence>
<reference evidence="4" key="1">
    <citation type="submission" date="2016-10" db="EMBL/GenBank/DDBJ databases">
        <authorList>
            <person name="Varghese N."/>
            <person name="Submissions S."/>
        </authorList>
    </citation>
    <scope>NUCLEOTIDE SEQUENCE [LARGE SCALE GENOMIC DNA]</scope>
    <source>
        <strain evidence="4">OK042</strain>
    </source>
</reference>
<keyword evidence="4" id="KW-1185">Reference proteome</keyword>
<dbReference type="GO" id="GO:0046657">
    <property type="term" value="P:folic acid catabolic process"/>
    <property type="evidence" value="ECO:0007669"/>
    <property type="project" value="TreeGrafter"/>
</dbReference>
<dbReference type="GO" id="GO:0016805">
    <property type="term" value="F:dipeptidase activity"/>
    <property type="evidence" value="ECO:0007669"/>
    <property type="project" value="InterPro"/>
</dbReference>
<organism evidence="3 4">
    <name type="scientific">Brevibacillus centrosporus</name>
    <dbReference type="NCBI Taxonomy" id="54910"/>
    <lineage>
        <taxon>Bacteria</taxon>
        <taxon>Bacillati</taxon>
        <taxon>Bacillota</taxon>
        <taxon>Bacilli</taxon>
        <taxon>Bacillales</taxon>
        <taxon>Paenibacillaceae</taxon>
        <taxon>Brevibacillus</taxon>
    </lineage>
</organism>
<dbReference type="GO" id="GO:0005737">
    <property type="term" value="C:cytoplasm"/>
    <property type="evidence" value="ECO:0007669"/>
    <property type="project" value="TreeGrafter"/>
</dbReference>
<dbReference type="STRING" id="1884381.SAMN05518846_101450"/>
<proteinExistence type="inferred from homology"/>
<dbReference type="SUPFAM" id="SSF55031">
    <property type="entry name" value="Bacterial exopeptidase dimerisation domain"/>
    <property type="match status" value="1"/>
</dbReference>
<accession>A0A1I3LXK3</accession>
<comment type="similarity">
    <text evidence="1">Belongs to the peptidase M20A family.</text>
</comment>
<evidence type="ECO:0000259" key="2">
    <source>
        <dbReference type="Pfam" id="PF07687"/>
    </source>
</evidence>
<protein>
    <recommendedName>
        <fullName evidence="1">Peptidase M20 domain-containing protein 2</fullName>
    </recommendedName>
</protein>
<dbReference type="PANTHER" id="PTHR30575">
    <property type="entry name" value="PEPTIDASE M20"/>
    <property type="match status" value="1"/>
</dbReference>
<name>A0A1I3LXK3_9BACL</name>
<dbReference type="PANTHER" id="PTHR30575:SF0">
    <property type="entry name" value="XAA-ARG DIPEPTIDASE"/>
    <property type="match status" value="1"/>
</dbReference>
<dbReference type="InterPro" id="IPR036264">
    <property type="entry name" value="Bact_exopeptidase_dim_dom"/>
</dbReference>
<gene>
    <name evidence="3" type="ORF">SAMN05518846_101450</name>
</gene>
<dbReference type="InterPro" id="IPR002933">
    <property type="entry name" value="Peptidase_M20"/>
</dbReference>
<dbReference type="InterPro" id="IPR017144">
    <property type="entry name" value="Xaa-Arg_dipeptidase"/>
</dbReference>
<evidence type="ECO:0000313" key="4">
    <source>
        <dbReference type="Proteomes" id="UP000198915"/>
    </source>
</evidence>
<keyword evidence="3" id="KW-0378">Hydrolase</keyword>
<dbReference type="SUPFAM" id="SSF53187">
    <property type="entry name" value="Zn-dependent exopeptidases"/>
    <property type="match status" value="1"/>
</dbReference>
<dbReference type="GO" id="GO:0071713">
    <property type="term" value="F:para-aminobenzoyl-glutamate hydrolase activity"/>
    <property type="evidence" value="ECO:0007669"/>
    <property type="project" value="TreeGrafter"/>
</dbReference>
<dbReference type="InterPro" id="IPR052030">
    <property type="entry name" value="Peptidase_M20/M20A_hydrolases"/>
</dbReference>
<dbReference type="InterPro" id="IPR017439">
    <property type="entry name" value="Amidohydrolase"/>
</dbReference>
<dbReference type="Pfam" id="PF07687">
    <property type="entry name" value="M20_dimer"/>
    <property type="match status" value="1"/>
</dbReference>
<sequence length="398" mass="42794">MGQILEDKQWIVQAVDELDSQLREIALTIHANPELSFFEHKASQWLTEPLVAAGFEVERGVAGLETAFRATWEGKPGGPTIALLAEYDALPEIGHACGHNLIGTSAVGAALALKQAFPELPGRIIVMGTPAEEDGGGKIIMCEQGLFDEVDAAMMCHPHKKTMVLRGALACVDATFSFYGKQAHASSAPEKGISALDALIHTFVAINSLRQFCKDDVRIHGIITKGGDAPNVVPEYCEAKFILRAANVRELRELTEKVYKTVHHSAEAVGARAEIKEGLVYAERNNNHALAGLFAENLEAMGIEVSDPPKKGGIGSSDIGNVGQVTATIHPYIKITEAGTHTPEFTVATASEAGLVGMNQAAKALAMTTYDLCTDPALLRSVREEFENWKKNKQAEEA</sequence>
<dbReference type="EMBL" id="FORT01000001">
    <property type="protein sequence ID" value="SFI89176.1"/>
    <property type="molecule type" value="Genomic_DNA"/>
</dbReference>
<dbReference type="AlphaFoldDB" id="A0A1I3LXK3"/>
<dbReference type="Pfam" id="PF01546">
    <property type="entry name" value="Peptidase_M20"/>
    <property type="match status" value="1"/>
</dbReference>
<dbReference type="PIRSF" id="PIRSF037226">
    <property type="entry name" value="Amidohydrolase_ACY1L2_prd"/>
    <property type="match status" value="1"/>
</dbReference>